<accession>A0A8J8SVL6</accession>
<keyword evidence="2" id="KW-1185">Reference proteome</keyword>
<dbReference type="Proteomes" id="UP000785679">
    <property type="component" value="Unassembled WGS sequence"/>
</dbReference>
<proteinExistence type="predicted"/>
<name>A0A8J8SVL6_HALGN</name>
<comment type="caution">
    <text evidence="1">The sequence shown here is derived from an EMBL/GenBank/DDBJ whole genome shotgun (WGS) entry which is preliminary data.</text>
</comment>
<organism evidence="1 2">
    <name type="scientific">Halteria grandinella</name>
    <dbReference type="NCBI Taxonomy" id="5974"/>
    <lineage>
        <taxon>Eukaryota</taxon>
        <taxon>Sar</taxon>
        <taxon>Alveolata</taxon>
        <taxon>Ciliophora</taxon>
        <taxon>Intramacronucleata</taxon>
        <taxon>Spirotrichea</taxon>
        <taxon>Stichotrichia</taxon>
        <taxon>Sporadotrichida</taxon>
        <taxon>Halteriidae</taxon>
        <taxon>Halteria</taxon>
    </lineage>
</organism>
<reference evidence="1" key="1">
    <citation type="submission" date="2019-06" db="EMBL/GenBank/DDBJ databases">
        <authorList>
            <person name="Zheng W."/>
        </authorList>
    </citation>
    <scope>NUCLEOTIDE SEQUENCE</scope>
    <source>
        <strain evidence="1">QDHG01</strain>
    </source>
</reference>
<evidence type="ECO:0000313" key="2">
    <source>
        <dbReference type="Proteomes" id="UP000785679"/>
    </source>
</evidence>
<evidence type="ECO:0000313" key="1">
    <source>
        <dbReference type="EMBL" id="TNV72334.1"/>
    </source>
</evidence>
<sequence length="122" mass="15103">MPQQFPSWFLRQFQHHFPTSFFFKNQQPLLIWKFDTLSADKIKASQSHNLTSSIIFMLKRIIILWHLLYQRARNIMTNFESKLQNEDTFNLYYTDTIRRHQFKIMQQIYSKGFQRYINQFKE</sequence>
<dbReference type="EMBL" id="RRYP01022834">
    <property type="protein sequence ID" value="TNV72334.1"/>
    <property type="molecule type" value="Genomic_DNA"/>
</dbReference>
<dbReference type="AlphaFoldDB" id="A0A8J8SVL6"/>
<gene>
    <name evidence="1" type="ORF">FGO68_gene15402</name>
</gene>
<protein>
    <submittedName>
        <fullName evidence="1">Uncharacterized protein</fullName>
    </submittedName>
</protein>